<dbReference type="Proteomes" id="UP001152321">
    <property type="component" value="Unassembled WGS sequence"/>
</dbReference>
<name>A0ABT6DJB3_9BACT</name>
<dbReference type="CDD" id="cd03134">
    <property type="entry name" value="GATase1_PfpI_like"/>
    <property type="match status" value="1"/>
</dbReference>
<dbReference type="PROSITE" id="PS51276">
    <property type="entry name" value="PEPTIDASE_C56_PFPI"/>
    <property type="match status" value="1"/>
</dbReference>
<gene>
    <name evidence="3" type="ORF">NWE73_11305</name>
</gene>
<evidence type="ECO:0000259" key="2">
    <source>
        <dbReference type="Pfam" id="PF01965"/>
    </source>
</evidence>
<dbReference type="NCBIfam" id="TIGR01382">
    <property type="entry name" value="PfpI"/>
    <property type="match status" value="1"/>
</dbReference>
<protein>
    <submittedName>
        <fullName evidence="3">Type 1 glutamine amidotransferase</fullName>
    </submittedName>
</protein>
<proteinExistence type="inferred from homology"/>
<dbReference type="PANTHER" id="PTHR42733:SF12">
    <property type="entry name" value="PROTEINASE"/>
    <property type="match status" value="1"/>
</dbReference>
<evidence type="ECO:0000256" key="1">
    <source>
        <dbReference type="ARBA" id="ARBA00008542"/>
    </source>
</evidence>
<dbReference type="InterPro" id="IPR006286">
    <property type="entry name" value="C56_PfpI-like"/>
</dbReference>
<organism evidence="3 4">
    <name type="scientific">Bdellovibrio svalbardensis</name>
    <dbReference type="NCBI Taxonomy" id="2972972"/>
    <lineage>
        <taxon>Bacteria</taxon>
        <taxon>Pseudomonadati</taxon>
        <taxon>Bdellovibrionota</taxon>
        <taxon>Bdellovibrionia</taxon>
        <taxon>Bdellovibrionales</taxon>
        <taxon>Pseudobdellovibrionaceae</taxon>
        <taxon>Bdellovibrio</taxon>
    </lineage>
</organism>
<dbReference type="InterPro" id="IPR029062">
    <property type="entry name" value="Class_I_gatase-like"/>
</dbReference>
<dbReference type="PANTHER" id="PTHR42733">
    <property type="entry name" value="DJ-1 PROTEIN"/>
    <property type="match status" value="1"/>
</dbReference>
<dbReference type="Gene3D" id="3.40.50.880">
    <property type="match status" value="1"/>
</dbReference>
<comment type="similarity">
    <text evidence="1">Belongs to the peptidase C56 family.</text>
</comment>
<accession>A0ABT6DJB3</accession>
<dbReference type="EMBL" id="JANRMI010000003">
    <property type="protein sequence ID" value="MDG0816955.1"/>
    <property type="molecule type" value="Genomic_DNA"/>
</dbReference>
<evidence type="ECO:0000313" key="4">
    <source>
        <dbReference type="Proteomes" id="UP001152321"/>
    </source>
</evidence>
<keyword evidence="3" id="KW-0315">Glutamine amidotransferase</keyword>
<dbReference type="InterPro" id="IPR002818">
    <property type="entry name" value="DJ-1/PfpI"/>
</dbReference>
<evidence type="ECO:0000313" key="3">
    <source>
        <dbReference type="EMBL" id="MDG0816955.1"/>
    </source>
</evidence>
<dbReference type="RefSeq" id="WP_277578432.1">
    <property type="nucleotide sequence ID" value="NZ_JANRMI010000003.1"/>
</dbReference>
<reference evidence="3" key="1">
    <citation type="submission" date="2022-08" db="EMBL/GenBank/DDBJ databases">
        <title>Novel Bdellovibrio Species Isolated from Svalbard: Designation Bdellovibrio svalbardensis.</title>
        <authorList>
            <person name="Mitchell R.J."/>
            <person name="Choi S.Y."/>
        </authorList>
    </citation>
    <scope>NUCLEOTIDE SEQUENCE</scope>
    <source>
        <strain evidence="3">PAP01</strain>
    </source>
</reference>
<comment type="caution">
    <text evidence="3">The sequence shown here is derived from an EMBL/GenBank/DDBJ whole genome shotgun (WGS) entry which is preliminary data.</text>
</comment>
<dbReference type="Pfam" id="PF01965">
    <property type="entry name" value="DJ-1_PfpI"/>
    <property type="match status" value="1"/>
</dbReference>
<dbReference type="SUPFAM" id="SSF52317">
    <property type="entry name" value="Class I glutamine amidotransferase-like"/>
    <property type="match status" value="1"/>
</dbReference>
<keyword evidence="4" id="KW-1185">Reference proteome</keyword>
<sequence>MKKSLEGKRVAILAADGFEQSELFEPRKALEEAGAKVDIISLKSGTIKGWEKKNWGDTILVDATVESAHADDYDALLLPGGVMSPDKLRGNESAVHFVQDFVDSGKPIAAICHGPQTLIETGALRGRNMTSYSSLRTDMINAGANWSDAEVVVDNGLVTSRMPSDIPAFNKKMIEIFAEGPHDISLFGSYSAKKTEAAKQPNDRWRQETGT</sequence>
<feature type="domain" description="DJ-1/PfpI" evidence="2">
    <location>
        <begin position="8"/>
        <end position="175"/>
    </location>
</feature>